<comment type="caution">
    <text evidence="4">Lacks conserved residue(s) required for the propagation of feature annotation.</text>
</comment>
<feature type="site" description="Part of the allosteric site" evidence="4">
    <location>
        <position position="156"/>
    </location>
</feature>
<dbReference type="PANTHER" id="PTHR11280:SF5">
    <property type="entry name" value="GLUCOSAMINE-6-PHOSPHATE ISOMERASE"/>
    <property type="match status" value="1"/>
</dbReference>
<dbReference type="EC" id="3.5.99.6" evidence="4"/>
<proteinExistence type="inferred from homology"/>
<feature type="site" description="Part of the allosteric site" evidence="4">
    <location>
        <position position="155"/>
    </location>
</feature>
<comment type="pathway">
    <text evidence="4">Amino-sugar metabolism; N-acetylneuraminate degradation; D-fructose 6-phosphate from N-acetylneuraminate: step 5/5.</text>
</comment>
<dbReference type="InterPro" id="IPR004547">
    <property type="entry name" value="Glucosamine6P_isomerase"/>
</dbReference>
<dbReference type="SUPFAM" id="SSF100950">
    <property type="entry name" value="NagB/RpiA/CoA transferase-like"/>
    <property type="match status" value="1"/>
</dbReference>
<comment type="catalytic activity">
    <reaction evidence="1 4">
        <text>alpha-D-glucosamine 6-phosphate + H2O = beta-D-fructose 6-phosphate + NH4(+)</text>
        <dbReference type="Rhea" id="RHEA:12172"/>
        <dbReference type="ChEBI" id="CHEBI:15377"/>
        <dbReference type="ChEBI" id="CHEBI:28938"/>
        <dbReference type="ChEBI" id="CHEBI:57634"/>
        <dbReference type="ChEBI" id="CHEBI:75989"/>
        <dbReference type="EC" id="3.5.99.6"/>
    </reaction>
</comment>
<name>A0A3E2DKT3_9ACTN</name>
<dbReference type="GO" id="GO:0005975">
    <property type="term" value="P:carbohydrate metabolic process"/>
    <property type="evidence" value="ECO:0007669"/>
    <property type="project" value="InterPro"/>
</dbReference>
<dbReference type="NCBIfam" id="NF001684">
    <property type="entry name" value="PRK00443.1-4"/>
    <property type="match status" value="1"/>
</dbReference>
<feature type="site" description="Part of the allosteric site" evidence="4">
    <location>
        <position position="153"/>
    </location>
</feature>
<dbReference type="GO" id="GO:0019262">
    <property type="term" value="P:N-acetylneuraminate catabolic process"/>
    <property type="evidence" value="ECO:0007669"/>
    <property type="project" value="UniProtKB-UniRule"/>
</dbReference>
<dbReference type="GO" id="GO:0004342">
    <property type="term" value="F:glucosamine-6-phosphate deaminase activity"/>
    <property type="evidence" value="ECO:0007669"/>
    <property type="project" value="UniProtKB-UniRule"/>
</dbReference>
<evidence type="ECO:0000256" key="2">
    <source>
        <dbReference type="ARBA" id="ARBA00022801"/>
    </source>
</evidence>
<dbReference type="CDD" id="cd01399">
    <property type="entry name" value="GlcN6P_deaminase"/>
    <property type="match status" value="1"/>
</dbReference>
<comment type="activity regulation">
    <text evidence="4">Allosterically activated by N-acetylglucosamine 6-phosphate (GlcNAc6P).</text>
</comment>
<accession>A0A3E2DKT3</accession>
<feature type="site" description="Part of the allosteric site" evidence="4">
    <location>
        <position position="146"/>
    </location>
</feature>
<dbReference type="GO" id="GO:0005737">
    <property type="term" value="C:cytoplasm"/>
    <property type="evidence" value="ECO:0007669"/>
    <property type="project" value="TreeGrafter"/>
</dbReference>
<dbReference type="Proteomes" id="UP000259211">
    <property type="component" value="Unassembled WGS sequence"/>
</dbReference>
<dbReference type="GO" id="GO:0006043">
    <property type="term" value="P:glucosamine catabolic process"/>
    <property type="evidence" value="ECO:0007669"/>
    <property type="project" value="TreeGrafter"/>
</dbReference>
<keyword evidence="2 4" id="KW-0378">Hydrolase</keyword>
<dbReference type="PROSITE" id="PS01161">
    <property type="entry name" value="GLC_GALNAC_ISOMERASE"/>
    <property type="match status" value="1"/>
</dbReference>
<evidence type="ECO:0000256" key="3">
    <source>
        <dbReference type="ARBA" id="ARBA00023277"/>
    </source>
</evidence>
<evidence type="ECO:0000256" key="4">
    <source>
        <dbReference type="HAMAP-Rule" id="MF_01241"/>
    </source>
</evidence>
<dbReference type="UniPathway" id="UPA00629">
    <property type="reaction ID" value="UER00684"/>
</dbReference>
<dbReference type="HAMAP" id="MF_01241">
    <property type="entry name" value="GlcN6P_deamin"/>
    <property type="match status" value="1"/>
</dbReference>
<feature type="domain" description="Glucosamine/galactosamine-6-phosphate isomerase" evidence="5">
    <location>
        <begin position="10"/>
        <end position="224"/>
    </location>
</feature>
<evidence type="ECO:0000256" key="1">
    <source>
        <dbReference type="ARBA" id="ARBA00000644"/>
    </source>
</evidence>
<reference evidence="6 7" key="1">
    <citation type="submission" date="2017-07" db="EMBL/GenBank/DDBJ databases">
        <authorList>
            <person name="Sun Z.S."/>
            <person name="Albrecht U."/>
            <person name="Echele G."/>
            <person name="Lee C.C."/>
        </authorList>
    </citation>
    <scope>NUCLEOTIDE SEQUENCE [LARGE SCALE GENOMIC DNA]</scope>
    <source>
        <strain evidence="6 7">P16-029</strain>
    </source>
</reference>
<dbReference type="Gene3D" id="3.40.50.1360">
    <property type="match status" value="1"/>
</dbReference>
<evidence type="ECO:0000313" key="6">
    <source>
        <dbReference type="EMBL" id="RFT45898.1"/>
    </source>
</evidence>
<dbReference type="PANTHER" id="PTHR11280">
    <property type="entry name" value="GLUCOSAMINE-6-PHOSPHATE ISOMERASE"/>
    <property type="match status" value="1"/>
</dbReference>
<feature type="active site" description="For ring-opening step" evidence="4">
    <location>
        <position position="143"/>
    </location>
</feature>
<dbReference type="InterPro" id="IPR037171">
    <property type="entry name" value="NagB/RpiA_transferase-like"/>
</dbReference>
<comment type="caution">
    <text evidence="6">The sequence shown here is derived from an EMBL/GenBank/DDBJ whole genome shotgun (WGS) entry which is preliminary data.</text>
</comment>
<dbReference type="EMBL" id="NOWI01000003">
    <property type="protein sequence ID" value="RFT45898.1"/>
    <property type="molecule type" value="Genomic_DNA"/>
</dbReference>
<keyword evidence="3 4" id="KW-0119">Carbohydrate metabolism</keyword>
<dbReference type="Pfam" id="PF01182">
    <property type="entry name" value="Glucosamine_iso"/>
    <property type="match status" value="1"/>
</dbReference>
<dbReference type="InterPro" id="IPR018321">
    <property type="entry name" value="Glucosamine6P_isomerase_CS"/>
</dbReference>
<organism evidence="6 7">
    <name type="scientific">Cutibacterium avidum</name>
    <dbReference type="NCBI Taxonomy" id="33010"/>
    <lineage>
        <taxon>Bacteria</taxon>
        <taxon>Bacillati</taxon>
        <taxon>Actinomycetota</taxon>
        <taxon>Actinomycetes</taxon>
        <taxon>Propionibacteriales</taxon>
        <taxon>Propionibacteriaceae</taxon>
        <taxon>Cutibacterium</taxon>
    </lineage>
</organism>
<dbReference type="RefSeq" id="WP_065673240.1">
    <property type="nucleotide sequence ID" value="NZ_AP024308.1"/>
</dbReference>
<dbReference type="InterPro" id="IPR006148">
    <property type="entry name" value="Glc/Gal-6P_isomerase"/>
</dbReference>
<sequence>MEVIICPDEQAVGRIAAERIARVLAQAKTPVLGVATGSTPLTTYSSLAVLAQEGKADFTGLRAFALDEYVGLPADDERSYAATIRHTVTEQLGLDPADVHTPDGMADDLEAACADYEKAIQEAGGVDVQILGIGANGHIGFNEPTSSLSSRTRVKTLAERTKADNARFFEEGEKVPSHCVTQGLGTIMDARNVVLLAVGANKADALAGAVEGPVSAMCPASVLQFHPHVLVIADEAAASKLAMADYFRWTDGQRGDLPGAM</sequence>
<protein>
    <recommendedName>
        <fullName evidence="4">Glucosamine-6-phosphate deaminase</fullName>
        <ecNumber evidence="4">3.5.99.6</ecNumber>
    </recommendedName>
    <alternativeName>
        <fullName evidence="4">GlcN6P deaminase</fullName>
        <shortName evidence="4">GNPDA</shortName>
    </alternativeName>
    <alternativeName>
        <fullName evidence="4">Glucosamine-6-phosphate isomerase</fullName>
    </alternativeName>
</protein>
<dbReference type="GO" id="GO:0042802">
    <property type="term" value="F:identical protein binding"/>
    <property type="evidence" value="ECO:0007669"/>
    <property type="project" value="TreeGrafter"/>
</dbReference>
<evidence type="ECO:0000313" key="7">
    <source>
        <dbReference type="Proteomes" id="UP000259211"/>
    </source>
</evidence>
<keyword evidence="4" id="KW-0021">Allosteric enzyme</keyword>
<evidence type="ECO:0000259" key="5">
    <source>
        <dbReference type="Pfam" id="PF01182"/>
    </source>
</evidence>
<feature type="active site" description="For ring-opening step" evidence="4">
    <location>
        <position position="136"/>
    </location>
</feature>
<feature type="active site" description="Proton acceptor; for enolization step" evidence="4">
    <location>
        <position position="67"/>
    </location>
</feature>
<dbReference type="NCBIfam" id="TIGR00502">
    <property type="entry name" value="nagB"/>
    <property type="match status" value="1"/>
</dbReference>
<comment type="similarity">
    <text evidence="4">Belongs to the glucosamine/galactosamine-6-phosphate isomerase family. NagB subfamily.</text>
</comment>
<dbReference type="GO" id="GO:0006046">
    <property type="term" value="P:N-acetylglucosamine catabolic process"/>
    <property type="evidence" value="ECO:0007669"/>
    <property type="project" value="UniProtKB-UniRule"/>
</dbReference>
<comment type="function">
    <text evidence="4">Catalyzes the reversible isomerization-deamination of glucosamine 6-phosphate (GlcN6P) to form fructose 6-phosphate (Fru6P) and ammonium ion.</text>
</comment>
<feature type="active site" description="Proton acceptor; for ring-opening step" evidence="4">
    <location>
        <position position="138"/>
    </location>
</feature>
<dbReference type="AlphaFoldDB" id="A0A3E2DKT3"/>
<dbReference type="FunFam" id="3.40.50.1360:FF:000003">
    <property type="entry name" value="Glucosamine-6-phosphate deaminase"/>
    <property type="match status" value="1"/>
</dbReference>
<gene>
    <name evidence="4 6" type="primary">nagB</name>
    <name evidence="6" type="ORF">CHT91_03555</name>
</gene>